<keyword evidence="3" id="KW-1185">Reference proteome</keyword>
<comment type="caution">
    <text evidence="2">The sequence shown here is derived from an EMBL/GenBank/DDBJ whole genome shotgun (WGS) entry which is preliminary data.</text>
</comment>
<dbReference type="RefSeq" id="WP_008090254.1">
    <property type="nucleotide sequence ID" value="NZ_AEUX02000007.1"/>
</dbReference>
<feature type="signal peptide" evidence="1">
    <location>
        <begin position="1"/>
        <end position="19"/>
    </location>
</feature>
<evidence type="ECO:0000313" key="3">
    <source>
        <dbReference type="Proteomes" id="UP000003330"/>
    </source>
</evidence>
<dbReference type="OrthoDB" id="2237276at2"/>
<feature type="chain" id="PRO_5039152599" evidence="1">
    <location>
        <begin position="20"/>
        <end position="151"/>
    </location>
</feature>
<protein>
    <submittedName>
        <fullName evidence="2">Uncharacterized protein</fullName>
    </submittedName>
</protein>
<dbReference type="EMBL" id="AEUX02000007">
    <property type="protein sequence ID" value="EHI69217.1"/>
    <property type="molecule type" value="Genomic_DNA"/>
</dbReference>
<reference evidence="2 3" key="1">
    <citation type="journal article" date="2014" name="Int. J. Syst. Evol. Microbiol.">
        <title>Phylogenomics and the dynamic genome evolution of the genus Streptococcus.</title>
        <authorList>
            <consortium name="The Broad Institute Genome Sequencing Platform"/>
            <person name="Richards V.P."/>
            <person name="Palmer S.R."/>
            <person name="Pavinski Bitar P.D."/>
            <person name="Qin X."/>
            <person name="Weinstock G.M."/>
            <person name="Highlander S.K."/>
            <person name="Town C.D."/>
            <person name="Burne R.A."/>
            <person name="Stanhope M.J."/>
        </authorList>
    </citation>
    <scope>NUCLEOTIDE SEQUENCE [LARGE SCALE GENOMIC DNA]</scope>
    <source>
        <strain evidence="2 3">707-05</strain>
    </source>
</reference>
<keyword evidence="1" id="KW-0732">Signal</keyword>
<evidence type="ECO:0000256" key="1">
    <source>
        <dbReference type="SAM" id="SignalP"/>
    </source>
</evidence>
<proteinExistence type="predicted"/>
<gene>
    <name evidence="2" type="ORF">STRIC_1655</name>
</gene>
<dbReference type="AlphaFoldDB" id="G5K4D5"/>
<dbReference type="Proteomes" id="UP000003330">
    <property type="component" value="Unassembled WGS sequence"/>
</dbReference>
<accession>G5K4D5</accession>
<name>G5K4D5_9STRE</name>
<evidence type="ECO:0000313" key="2">
    <source>
        <dbReference type="EMBL" id="EHI69217.1"/>
    </source>
</evidence>
<sequence length="151" mass="16902">MKKLVLMPLVLLITTLSLTTKVIDSTDYSDLNQKEILLLIEQKKQITPTYHTNRTINKMIIQLNQLKEDGILTEDYLMDYIFASKNAFLSKNARIIADPDGGYWSCQEGSEGDGSVKLDSNGVPELNLFSAEATSVGELQEAVLAWYQSQP</sequence>
<organism evidence="2 3">
    <name type="scientific">Streptococcus ictaluri 707-05</name>
    <dbReference type="NCBI Taxonomy" id="764299"/>
    <lineage>
        <taxon>Bacteria</taxon>
        <taxon>Bacillati</taxon>
        <taxon>Bacillota</taxon>
        <taxon>Bacilli</taxon>
        <taxon>Lactobacillales</taxon>
        <taxon>Streptococcaceae</taxon>
        <taxon>Streptococcus</taxon>
    </lineage>
</organism>